<evidence type="ECO:0000256" key="1">
    <source>
        <dbReference type="ARBA" id="ARBA00022679"/>
    </source>
</evidence>
<feature type="compositionally biased region" description="Basic and acidic residues" evidence="6">
    <location>
        <begin position="453"/>
        <end position="467"/>
    </location>
</feature>
<dbReference type="GO" id="GO:0004674">
    <property type="term" value="F:protein serine/threonine kinase activity"/>
    <property type="evidence" value="ECO:0007669"/>
    <property type="project" value="TreeGrafter"/>
</dbReference>
<dbReference type="InterPro" id="IPR017441">
    <property type="entry name" value="Protein_kinase_ATP_BS"/>
</dbReference>
<accession>A0A6G4XLL7</accession>
<feature type="transmembrane region" description="Helical" evidence="7">
    <location>
        <begin position="428"/>
        <end position="451"/>
    </location>
</feature>
<keyword evidence="3 9" id="KW-0418">Kinase</keyword>
<dbReference type="SUPFAM" id="SSF56112">
    <property type="entry name" value="Protein kinase-like (PK-like)"/>
    <property type="match status" value="1"/>
</dbReference>
<proteinExistence type="predicted"/>
<dbReference type="InterPro" id="IPR011009">
    <property type="entry name" value="Kinase-like_dom_sf"/>
</dbReference>
<dbReference type="Gene3D" id="1.10.510.10">
    <property type="entry name" value="Transferase(Phosphotransferase) domain 1"/>
    <property type="match status" value="1"/>
</dbReference>
<evidence type="ECO:0000256" key="3">
    <source>
        <dbReference type="ARBA" id="ARBA00022777"/>
    </source>
</evidence>
<feature type="compositionally biased region" description="Low complexity" evidence="6">
    <location>
        <begin position="411"/>
        <end position="421"/>
    </location>
</feature>
<sequence>MNSHNANGVFKPLEGDDPQAVAGYRISAKLGAGGMGKVYLSYTPGGRPVAIKVIRPELSEDAEFRRRFRQEVQSAQRVQGLYTAPVIDSDAEGNHPWLATAYVPGPALSAAVVEHGKLPVETVLLLVAGIAEALHVIHGAGIVHRDLKPSNVLLAADGPRVIDFGIARAADATSLTGSGVTIGTPSFMAPEQAAGRPCTPATDVFALGQVAAFAAMGTPAFGEGTSHGVLYRIVHEEPDLTGLPEDLRELVTRCLAKDPAARPSVMEVIALCQSANAETVLRRPEDWLPTAVAADITQRAAAAAPVQTPPPAVVPAPPAQAPAQPPAYQPNTPAQPPATAPAAPPHQPAVQQPMAQHQQPPAAQAPTPPPTQGAAPGTPPPGFGPNAYDTAALREPGPAAHQPTPPPVTYQGPGAAASQAPPKKKSRMVPLVIAAVVALVLGGAGGAYIALSKGDDKKQQASSDGDKQSTPSAAPTTDEPSDSGTPSAQESPGDGGGKAVPDPQPVDYKDIEVPYGYELFFSDDDMQPVNRDDGEADLEYDEADSKRALEIGDYSNNKLILLNNAQEGTLETCRDETRYAEVVTFDRLSKGSRICVRTSSGHIGLVTYKGSSPQSDPSDYVTLDVTLWRNALDAQPTN</sequence>
<name>A0A6G4XLL7_9ACTN</name>
<dbReference type="CDD" id="cd14014">
    <property type="entry name" value="STKc_PknB_like"/>
    <property type="match status" value="1"/>
</dbReference>
<feature type="binding site" evidence="5">
    <location>
        <position position="52"/>
    </location>
    <ligand>
        <name>ATP</name>
        <dbReference type="ChEBI" id="CHEBI:30616"/>
    </ligand>
</feature>
<feature type="domain" description="Protein kinase" evidence="8">
    <location>
        <begin position="24"/>
        <end position="288"/>
    </location>
</feature>
<dbReference type="Pfam" id="PF00069">
    <property type="entry name" value="Pkinase"/>
    <property type="match status" value="1"/>
</dbReference>
<reference evidence="9 10" key="1">
    <citation type="submission" date="2020-02" db="EMBL/GenBank/DDBJ databases">
        <title>Whole-genome analyses of novel actinobacteria.</title>
        <authorList>
            <person name="Sahin N."/>
            <person name="Tokatli A."/>
        </authorList>
    </citation>
    <scope>NUCLEOTIDE SEQUENCE [LARGE SCALE GENOMIC DNA]</scope>
    <source>
        <strain evidence="9 10">YC504</strain>
    </source>
</reference>
<dbReference type="SMART" id="SM00220">
    <property type="entry name" value="S_TKc"/>
    <property type="match status" value="1"/>
</dbReference>
<keyword evidence="7" id="KW-0812">Transmembrane</keyword>
<feature type="compositionally biased region" description="Pro residues" evidence="6">
    <location>
        <begin position="307"/>
        <end position="347"/>
    </location>
</feature>
<feature type="region of interest" description="Disordered" evidence="6">
    <location>
        <begin position="302"/>
        <end position="425"/>
    </location>
</feature>
<keyword evidence="7" id="KW-1133">Transmembrane helix</keyword>
<dbReference type="PROSITE" id="PS00107">
    <property type="entry name" value="PROTEIN_KINASE_ATP"/>
    <property type="match status" value="1"/>
</dbReference>
<evidence type="ECO:0000256" key="6">
    <source>
        <dbReference type="SAM" id="MobiDB-lite"/>
    </source>
</evidence>
<dbReference type="Gene3D" id="3.30.200.20">
    <property type="entry name" value="Phosphorylase Kinase, domain 1"/>
    <property type="match status" value="1"/>
</dbReference>
<protein>
    <submittedName>
        <fullName evidence="9">Protein kinase</fullName>
    </submittedName>
</protein>
<evidence type="ECO:0000256" key="2">
    <source>
        <dbReference type="ARBA" id="ARBA00022741"/>
    </source>
</evidence>
<dbReference type="PANTHER" id="PTHR43289:SF34">
    <property type="entry name" value="SERINE_THREONINE-PROTEIN KINASE YBDM-RELATED"/>
    <property type="match status" value="1"/>
</dbReference>
<feature type="compositionally biased region" description="Low complexity" evidence="6">
    <location>
        <begin position="348"/>
        <end position="365"/>
    </location>
</feature>
<organism evidence="9 10">
    <name type="scientific">Streptomyces mesophilus</name>
    <dbReference type="NCBI Taxonomy" id="1775132"/>
    <lineage>
        <taxon>Bacteria</taxon>
        <taxon>Bacillati</taxon>
        <taxon>Actinomycetota</taxon>
        <taxon>Actinomycetes</taxon>
        <taxon>Kitasatosporales</taxon>
        <taxon>Streptomycetaceae</taxon>
        <taxon>Streptomyces</taxon>
    </lineage>
</organism>
<dbReference type="EMBL" id="JAAKZW010000087">
    <property type="protein sequence ID" value="NGO78072.1"/>
    <property type="molecule type" value="Genomic_DNA"/>
</dbReference>
<keyword evidence="4 5" id="KW-0067">ATP-binding</keyword>
<comment type="caution">
    <text evidence="9">The sequence shown here is derived from an EMBL/GenBank/DDBJ whole genome shotgun (WGS) entry which is preliminary data.</text>
</comment>
<evidence type="ECO:0000256" key="5">
    <source>
        <dbReference type="PROSITE-ProRule" id="PRU10141"/>
    </source>
</evidence>
<evidence type="ECO:0000313" key="9">
    <source>
        <dbReference type="EMBL" id="NGO78072.1"/>
    </source>
</evidence>
<feature type="region of interest" description="Disordered" evidence="6">
    <location>
        <begin position="453"/>
        <end position="508"/>
    </location>
</feature>
<dbReference type="GO" id="GO:0005524">
    <property type="term" value="F:ATP binding"/>
    <property type="evidence" value="ECO:0007669"/>
    <property type="project" value="UniProtKB-UniRule"/>
</dbReference>
<evidence type="ECO:0000313" key="10">
    <source>
        <dbReference type="Proteomes" id="UP000481109"/>
    </source>
</evidence>
<keyword evidence="1" id="KW-0808">Transferase</keyword>
<evidence type="ECO:0000259" key="8">
    <source>
        <dbReference type="PROSITE" id="PS50011"/>
    </source>
</evidence>
<feature type="compositionally biased region" description="Pro residues" evidence="6">
    <location>
        <begin position="366"/>
        <end position="383"/>
    </location>
</feature>
<keyword evidence="2 5" id="KW-0547">Nucleotide-binding</keyword>
<evidence type="ECO:0000256" key="7">
    <source>
        <dbReference type="SAM" id="Phobius"/>
    </source>
</evidence>
<keyword evidence="7" id="KW-0472">Membrane</keyword>
<dbReference type="PANTHER" id="PTHR43289">
    <property type="entry name" value="MITOGEN-ACTIVATED PROTEIN KINASE KINASE KINASE 20-RELATED"/>
    <property type="match status" value="1"/>
</dbReference>
<dbReference type="InterPro" id="IPR000719">
    <property type="entry name" value="Prot_kinase_dom"/>
</dbReference>
<dbReference type="RefSeq" id="WP_165333529.1">
    <property type="nucleotide sequence ID" value="NZ_JAAKZW010000087.1"/>
</dbReference>
<dbReference type="PROSITE" id="PS00108">
    <property type="entry name" value="PROTEIN_KINASE_ST"/>
    <property type="match status" value="1"/>
</dbReference>
<dbReference type="AlphaFoldDB" id="A0A6G4XLL7"/>
<dbReference type="InterPro" id="IPR008271">
    <property type="entry name" value="Ser/Thr_kinase_AS"/>
</dbReference>
<gene>
    <name evidence="9" type="ORF">G6045_20745</name>
</gene>
<dbReference type="PRINTS" id="PR01217">
    <property type="entry name" value="PRICHEXTENSN"/>
</dbReference>
<evidence type="ECO:0000256" key="4">
    <source>
        <dbReference type="ARBA" id="ARBA00022840"/>
    </source>
</evidence>
<keyword evidence="10" id="KW-1185">Reference proteome</keyword>
<dbReference type="PROSITE" id="PS50011">
    <property type="entry name" value="PROTEIN_KINASE_DOM"/>
    <property type="match status" value="1"/>
</dbReference>
<dbReference type="Proteomes" id="UP000481109">
    <property type="component" value="Unassembled WGS sequence"/>
</dbReference>